<dbReference type="PROSITE" id="PS00105">
    <property type="entry name" value="AA_TRANSFER_CLASS_1"/>
    <property type="match status" value="1"/>
</dbReference>
<name>A0A399R9Y9_9PROT</name>
<dbReference type="InterPro" id="IPR004839">
    <property type="entry name" value="Aminotransferase_I/II_large"/>
</dbReference>
<comment type="catalytic activity">
    <reaction evidence="6">
        <text>L-aspartate + 2-oxoglutarate = oxaloacetate + L-glutamate</text>
        <dbReference type="Rhea" id="RHEA:21824"/>
        <dbReference type="ChEBI" id="CHEBI:16452"/>
        <dbReference type="ChEBI" id="CHEBI:16810"/>
        <dbReference type="ChEBI" id="CHEBI:29985"/>
        <dbReference type="ChEBI" id="CHEBI:29991"/>
        <dbReference type="EC" id="2.6.1.1"/>
    </reaction>
</comment>
<keyword evidence="3 7" id="KW-0032">Aminotransferase</keyword>
<evidence type="ECO:0000256" key="7">
    <source>
        <dbReference type="RuleBase" id="RU000481"/>
    </source>
</evidence>
<accession>A0A399R9Y9</accession>
<proteinExistence type="inferred from homology"/>
<dbReference type="InterPro" id="IPR015421">
    <property type="entry name" value="PyrdxlP-dep_Trfase_major"/>
</dbReference>
<comment type="similarity">
    <text evidence="2 7">Belongs to the class-I pyridoxal-phosphate-dependent aminotransferase family.</text>
</comment>
<dbReference type="Pfam" id="PF00155">
    <property type="entry name" value="Aminotran_1_2"/>
    <property type="match status" value="1"/>
</dbReference>
<dbReference type="Gene3D" id="3.40.640.10">
    <property type="entry name" value="Type I PLP-dependent aspartate aminotransferase-like (Major domain)"/>
    <property type="match status" value="1"/>
</dbReference>
<dbReference type="PANTHER" id="PTHR46383">
    <property type="entry name" value="ASPARTATE AMINOTRANSFERASE"/>
    <property type="match status" value="1"/>
</dbReference>
<organism evidence="9 10">
    <name type="scientific">Henriciella mobilis</name>
    <dbReference type="NCBI Taxonomy" id="2305467"/>
    <lineage>
        <taxon>Bacteria</taxon>
        <taxon>Pseudomonadati</taxon>
        <taxon>Pseudomonadota</taxon>
        <taxon>Alphaproteobacteria</taxon>
        <taxon>Hyphomonadales</taxon>
        <taxon>Hyphomonadaceae</taxon>
        <taxon>Henriciella</taxon>
    </lineage>
</organism>
<keyword evidence="4 7" id="KW-0808">Transferase</keyword>
<dbReference type="SUPFAM" id="SSF53383">
    <property type="entry name" value="PLP-dependent transferases"/>
    <property type="match status" value="1"/>
</dbReference>
<dbReference type="PANTHER" id="PTHR46383:SF2">
    <property type="entry name" value="AMINOTRANSFERASE"/>
    <property type="match status" value="1"/>
</dbReference>
<dbReference type="InterPro" id="IPR015424">
    <property type="entry name" value="PyrdxlP-dep_Trfase"/>
</dbReference>
<dbReference type="CDD" id="cd00609">
    <property type="entry name" value="AAT_like"/>
    <property type="match status" value="1"/>
</dbReference>
<dbReference type="InterPro" id="IPR004838">
    <property type="entry name" value="NHTrfase_class1_PyrdxlP-BS"/>
</dbReference>
<evidence type="ECO:0000313" key="9">
    <source>
        <dbReference type="EMBL" id="RIJ28250.1"/>
    </source>
</evidence>
<sequence>MGVDIDPFHAISVSKIAHDLKAQGRSIIHMEFGQPSTGAPARAIEEAKKILSAESLGYWESAPLKKRLCQYYVDTYGVSVRPGQIAITAGASAALVSALACRFSAGDTIAMARPGYVSYRNTVKALGMKALELDCGPENRFSLTAERIATLDPAPDGLIIASPANPTGTIMSGEELSALASVCRERGIAIISDEIYHGLSYTRRTHSMLEFEPDAFVINSFSKYFSMAGWRLGWLLAPDAYADKAAAYTGILFLTAPSLAQHAALVALDETVELQGHLETYRANRSLLLKALPQMGLDEIAPPDGAFYVYANIERFSDDSMAMCKEILTDTGVVLAPGIDFDPENGHRYIRFSFAVSTAETREAIARLAPWFKARART</sequence>
<gene>
    <name evidence="9" type="ORF">D1223_12680</name>
</gene>
<dbReference type="RefSeq" id="WP_119376785.1">
    <property type="nucleotide sequence ID" value="NZ_QWFX01000013.1"/>
</dbReference>
<comment type="cofactor">
    <cofactor evidence="1 7">
        <name>pyridoxal 5'-phosphate</name>
        <dbReference type="ChEBI" id="CHEBI:597326"/>
    </cofactor>
</comment>
<dbReference type="GO" id="GO:0006520">
    <property type="term" value="P:amino acid metabolic process"/>
    <property type="evidence" value="ECO:0007669"/>
    <property type="project" value="InterPro"/>
</dbReference>
<evidence type="ECO:0000256" key="2">
    <source>
        <dbReference type="ARBA" id="ARBA00007441"/>
    </source>
</evidence>
<dbReference type="GO" id="GO:0030170">
    <property type="term" value="F:pyridoxal phosphate binding"/>
    <property type="evidence" value="ECO:0007669"/>
    <property type="project" value="InterPro"/>
</dbReference>
<comment type="caution">
    <text evidence="9">The sequence shown here is derived from an EMBL/GenBank/DDBJ whole genome shotgun (WGS) entry which is preliminary data.</text>
</comment>
<dbReference type="EMBL" id="QWFX01000013">
    <property type="protein sequence ID" value="RIJ28250.1"/>
    <property type="molecule type" value="Genomic_DNA"/>
</dbReference>
<dbReference type="AlphaFoldDB" id="A0A399R9Y9"/>
<dbReference type="EC" id="2.6.1.-" evidence="7"/>
<keyword evidence="5" id="KW-0663">Pyridoxal phosphate</keyword>
<protein>
    <recommendedName>
        <fullName evidence="7">Aminotransferase</fullName>
        <ecNumber evidence="7">2.6.1.-</ecNumber>
    </recommendedName>
</protein>
<evidence type="ECO:0000256" key="1">
    <source>
        <dbReference type="ARBA" id="ARBA00001933"/>
    </source>
</evidence>
<dbReference type="GO" id="GO:0004069">
    <property type="term" value="F:L-aspartate:2-oxoglutarate aminotransferase activity"/>
    <property type="evidence" value="ECO:0007669"/>
    <property type="project" value="UniProtKB-EC"/>
</dbReference>
<evidence type="ECO:0000259" key="8">
    <source>
        <dbReference type="Pfam" id="PF00155"/>
    </source>
</evidence>
<feature type="domain" description="Aminotransferase class I/classII large" evidence="8">
    <location>
        <begin position="28"/>
        <end position="368"/>
    </location>
</feature>
<evidence type="ECO:0000313" key="10">
    <source>
        <dbReference type="Proteomes" id="UP000266385"/>
    </source>
</evidence>
<evidence type="ECO:0000256" key="3">
    <source>
        <dbReference type="ARBA" id="ARBA00022576"/>
    </source>
</evidence>
<evidence type="ECO:0000256" key="6">
    <source>
        <dbReference type="ARBA" id="ARBA00049185"/>
    </source>
</evidence>
<dbReference type="OrthoDB" id="9763453at2"/>
<evidence type="ECO:0000256" key="4">
    <source>
        <dbReference type="ARBA" id="ARBA00022679"/>
    </source>
</evidence>
<evidence type="ECO:0000256" key="5">
    <source>
        <dbReference type="ARBA" id="ARBA00022898"/>
    </source>
</evidence>
<dbReference type="Proteomes" id="UP000266385">
    <property type="component" value="Unassembled WGS sequence"/>
</dbReference>
<dbReference type="InterPro" id="IPR050596">
    <property type="entry name" value="AspAT/PAT-like"/>
</dbReference>
<keyword evidence="10" id="KW-1185">Reference proteome</keyword>
<reference evidence="9 10" key="1">
    <citation type="submission" date="2018-08" db="EMBL/GenBank/DDBJ databases">
        <title>Henriciella mobilis sp. nov., isolated from seawater.</title>
        <authorList>
            <person name="Cheng H."/>
            <person name="Wu Y.-H."/>
            <person name="Xu X.-W."/>
            <person name="Guo L.-L."/>
        </authorList>
    </citation>
    <scope>NUCLEOTIDE SEQUENCE [LARGE SCALE GENOMIC DNA]</scope>
    <source>
        <strain evidence="9 10">JN25</strain>
    </source>
</reference>